<protein>
    <recommendedName>
        <fullName evidence="3">Mobile element protein</fullName>
    </recommendedName>
</protein>
<dbReference type="KEGG" id="elux:BTN50_0098"/>
<dbReference type="AlphaFoldDB" id="A0A291B6L5"/>
<accession>A0A291B6L5</accession>
<dbReference type="EMBL" id="CP020660">
    <property type="protein sequence ID" value="ATF08642.1"/>
    <property type="molecule type" value="Genomic_DNA"/>
</dbReference>
<name>A0A291B6L5_9GAMM</name>
<evidence type="ECO:0008006" key="3">
    <source>
        <dbReference type="Google" id="ProtNLM"/>
    </source>
</evidence>
<evidence type="ECO:0000313" key="2">
    <source>
        <dbReference type="Proteomes" id="UP000218160"/>
    </source>
</evidence>
<organism evidence="1 2">
    <name type="scientific">Candidatus Enterovibrio altilux</name>
    <dbReference type="NCBI Taxonomy" id="1927128"/>
    <lineage>
        <taxon>Bacteria</taxon>
        <taxon>Pseudomonadati</taxon>
        <taxon>Pseudomonadota</taxon>
        <taxon>Gammaproteobacteria</taxon>
        <taxon>Vibrionales</taxon>
        <taxon>Vibrionaceae</taxon>
        <taxon>Enterovibrio</taxon>
    </lineage>
</organism>
<keyword evidence="2" id="KW-1185">Reference proteome</keyword>
<evidence type="ECO:0000313" key="1">
    <source>
        <dbReference type="EMBL" id="ATF08642.1"/>
    </source>
</evidence>
<proteinExistence type="predicted"/>
<dbReference type="Proteomes" id="UP000218160">
    <property type="component" value="Chromosome 1"/>
</dbReference>
<reference evidence="2" key="1">
    <citation type="submission" date="2017-04" db="EMBL/GenBank/DDBJ databases">
        <title>Genome evolution of the luminous symbionts of deep sea anglerfish.</title>
        <authorList>
            <person name="Hendry T.A."/>
        </authorList>
    </citation>
    <scope>NUCLEOTIDE SEQUENCE [LARGE SCALE GENOMIC DNA]</scope>
</reference>
<sequence>MNQKITKSTLNLSDHNTYINETSAMIKALHKLTELGIPKTKVIV</sequence>
<gene>
    <name evidence="1" type="ORF">BTN50_0098</name>
</gene>